<dbReference type="SFLD" id="SFLDS00019">
    <property type="entry name" value="Glutathione_Transferase_(cytos"/>
    <property type="match status" value="1"/>
</dbReference>
<dbReference type="InterPro" id="IPR004046">
    <property type="entry name" value="GST_C"/>
</dbReference>
<sequence>MVLTLYKLDASPPVRSVYMVINAANISGIRFVNVNTLEGEQLTEAYLKMNPQHTVPMLKDDDFVVWDSHAISVYLLTKYTDDDSLYPIEHKKRALIDQRLHFDSGVLFVALRAAVNPVLFWGESSITPDALMKIKTAYELTDKFLTDKWLVGDEITLADICCVATISSLNELVPIDSNLYPNLSQWLERCEDEEFYKKGNQPGLEQFSALLKSKLS</sequence>
<name>A0AAV1LG73_9NEOP</name>
<dbReference type="AlphaFoldDB" id="A0AAV1LG73"/>
<organism evidence="4 5">
    <name type="scientific">Parnassius mnemosyne</name>
    <name type="common">clouded apollo</name>
    <dbReference type="NCBI Taxonomy" id="213953"/>
    <lineage>
        <taxon>Eukaryota</taxon>
        <taxon>Metazoa</taxon>
        <taxon>Ecdysozoa</taxon>
        <taxon>Arthropoda</taxon>
        <taxon>Hexapoda</taxon>
        <taxon>Insecta</taxon>
        <taxon>Pterygota</taxon>
        <taxon>Neoptera</taxon>
        <taxon>Endopterygota</taxon>
        <taxon>Lepidoptera</taxon>
        <taxon>Glossata</taxon>
        <taxon>Ditrysia</taxon>
        <taxon>Papilionoidea</taxon>
        <taxon>Papilionidae</taxon>
        <taxon>Parnassiinae</taxon>
        <taxon>Parnassini</taxon>
        <taxon>Parnassius</taxon>
        <taxon>Driopa</taxon>
    </lineage>
</organism>
<dbReference type="FunFam" id="1.20.1050.10:FF:000007">
    <property type="entry name" value="Glutathione S-transferase 1-1"/>
    <property type="match status" value="1"/>
</dbReference>
<dbReference type="SFLD" id="SFLDG00358">
    <property type="entry name" value="Main_(cytGST)"/>
    <property type="match status" value="1"/>
</dbReference>
<evidence type="ECO:0000259" key="2">
    <source>
        <dbReference type="PROSITE" id="PS50404"/>
    </source>
</evidence>
<dbReference type="PROSITE" id="PS50404">
    <property type="entry name" value="GST_NTER"/>
    <property type="match status" value="1"/>
</dbReference>
<dbReference type="SFLD" id="SFLDG01153">
    <property type="entry name" value="Main.4:_Theta-like"/>
    <property type="match status" value="1"/>
</dbReference>
<dbReference type="InterPro" id="IPR004045">
    <property type="entry name" value="Glutathione_S-Trfase_N"/>
</dbReference>
<dbReference type="Gene3D" id="3.40.30.10">
    <property type="entry name" value="Glutaredoxin"/>
    <property type="match status" value="1"/>
</dbReference>
<feature type="domain" description="GST C-terminal" evidence="3">
    <location>
        <begin position="89"/>
        <end position="215"/>
    </location>
</feature>
<dbReference type="PANTHER" id="PTHR43969:SF8">
    <property type="entry name" value="GLUTATHIONE S TRANSFERASE E13, ISOFORM A-RELATED"/>
    <property type="match status" value="1"/>
</dbReference>
<gene>
    <name evidence="4" type="ORF">PARMNEM_LOCUS13738</name>
</gene>
<evidence type="ECO:0000313" key="5">
    <source>
        <dbReference type="Proteomes" id="UP001314205"/>
    </source>
</evidence>
<dbReference type="Pfam" id="PF00043">
    <property type="entry name" value="GST_C"/>
    <property type="match status" value="1"/>
</dbReference>
<keyword evidence="5" id="KW-1185">Reference proteome</keyword>
<dbReference type="CDD" id="cd03177">
    <property type="entry name" value="GST_C_Delta_Epsilon"/>
    <property type="match status" value="1"/>
</dbReference>
<feature type="domain" description="GST N-terminal" evidence="2">
    <location>
        <begin position="1"/>
        <end position="83"/>
    </location>
</feature>
<dbReference type="SUPFAM" id="SSF52833">
    <property type="entry name" value="Thioredoxin-like"/>
    <property type="match status" value="1"/>
</dbReference>
<dbReference type="EMBL" id="CAVLGL010000089">
    <property type="protein sequence ID" value="CAK1594044.1"/>
    <property type="molecule type" value="Genomic_DNA"/>
</dbReference>
<evidence type="ECO:0000259" key="3">
    <source>
        <dbReference type="PROSITE" id="PS50405"/>
    </source>
</evidence>
<dbReference type="FunFam" id="3.40.30.10:FF:000034">
    <property type="entry name" value="glutathione S-transferase 1"/>
    <property type="match status" value="1"/>
</dbReference>
<accession>A0AAV1LG73</accession>
<dbReference type="GO" id="GO:0004364">
    <property type="term" value="F:glutathione transferase activity"/>
    <property type="evidence" value="ECO:0007669"/>
    <property type="project" value="TreeGrafter"/>
</dbReference>
<dbReference type="Gene3D" id="1.20.1050.10">
    <property type="match status" value="1"/>
</dbReference>
<dbReference type="PROSITE" id="PS50405">
    <property type="entry name" value="GST_CTER"/>
    <property type="match status" value="1"/>
</dbReference>
<reference evidence="4 5" key="1">
    <citation type="submission" date="2023-11" db="EMBL/GenBank/DDBJ databases">
        <authorList>
            <person name="Hedman E."/>
            <person name="Englund M."/>
            <person name="Stromberg M."/>
            <person name="Nyberg Akerstrom W."/>
            <person name="Nylinder S."/>
            <person name="Jareborg N."/>
            <person name="Kallberg Y."/>
            <person name="Kronander E."/>
        </authorList>
    </citation>
    <scope>NUCLEOTIDE SEQUENCE [LARGE SCALE GENOMIC DNA]</scope>
</reference>
<comment type="caution">
    <text evidence="4">The sequence shown here is derived from an EMBL/GenBank/DDBJ whole genome shotgun (WGS) entry which is preliminary data.</text>
</comment>
<dbReference type="InterPro" id="IPR036282">
    <property type="entry name" value="Glutathione-S-Trfase_C_sf"/>
</dbReference>
<dbReference type="InterPro" id="IPR036249">
    <property type="entry name" value="Thioredoxin-like_sf"/>
</dbReference>
<dbReference type="SUPFAM" id="SSF47616">
    <property type="entry name" value="GST C-terminal domain-like"/>
    <property type="match status" value="1"/>
</dbReference>
<dbReference type="InterPro" id="IPR040079">
    <property type="entry name" value="Glutathione_S-Trfase"/>
</dbReference>
<dbReference type="PANTHER" id="PTHR43969">
    <property type="entry name" value="GLUTATHIONE S TRANSFERASE D10, ISOFORM A-RELATED"/>
    <property type="match status" value="1"/>
</dbReference>
<evidence type="ECO:0000256" key="1">
    <source>
        <dbReference type="ARBA" id="ARBA00011738"/>
    </source>
</evidence>
<comment type="subunit">
    <text evidence="1">Homodimer.</text>
</comment>
<dbReference type="Proteomes" id="UP001314205">
    <property type="component" value="Unassembled WGS sequence"/>
</dbReference>
<dbReference type="GO" id="GO:0006749">
    <property type="term" value="P:glutathione metabolic process"/>
    <property type="evidence" value="ECO:0007669"/>
    <property type="project" value="TreeGrafter"/>
</dbReference>
<evidence type="ECO:0000313" key="4">
    <source>
        <dbReference type="EMBL" id="CAK1594044.1"/>
    </source>
</evidence>
<protein>
    <submittedName>
        <fullName evidence="4">Uncharacterized protein</fullName>
    </submittedName>
</protein>
<proteinExistence type="predicted"/>
<dbReference type="Pfam" id="PF13417">
    <property type="entry name" value="GST_N_3"/>
    <property type="match status" value="1"/>
</dbReference>
<dbReference type="InterPro" id="IPR010987">
    <property type="entry name" value="Glutathione-S-Trfase_C-like"/>
</dbReference>